<reference evidence="1 2" key="1">
    <citation type="journal article" date="2012" name="J. Bacteriol.">
        <title>Complete Genome Sequence of Paenibacillus mucilaginosus 3016, a Bacterium Functional as Microbial Fertilizer.</title>
        <authorList>
            <person name="Ma M."/>
            <person name="Wang Z."/>
            <person name="Li L."/>
            <person name="Jiang X."/>
            <person name="Guan D."/>
            <person name="Cao F."/>
            <person name="Chen H."/>
            <person name="Wang X."/>
            <person name="Shen D."/>
            <person name="Du B."/>
            <person name="Li J."/>
        </authorList>
    </citation>
    <scope>NUCLEOTIDE SEQUENCE [LARGE SCALE GENOMIC DNA]</scope>
    <source>
        <strain evidence="1 2">3016</strain>
    </source>
</reference>
<organism evidence="1 2">
    <name type="scientific">Paenibacillus mucilaginosus 3016</name>
    <dbReference type="NCBI Taxonomy" id="1116391"/>
    <lineage>
        <taxon>Bacteria</taxon>
        <taxon>Bacillati</taxon>
        <taxon>Bacillota</taxon>
        <taxon>Bacilli</taxon>
        <taxon>Bacillales</taxon>
        <taxon>Paenibacillaceae</taxon>
        <taxon>Paenibacillus</taxon>
    </lineage>
</organism>
<gene>
    <name evidence="1" type="ORF">PM3016_4254</name>
</gene>
<dbReference type="EMBL" id="CP003235">
    <property type="protein sequence ID" value="AFC31026.1"/>
    <property type="molecule type" value="Genomic_DNA"/>
</dbReference>
<evidence type="ECO:0000313" key="1">
    <source>
        <dbReference type="EMBL" id="AFC31026.1"/>
    </source>
</evidence>
<accession>H6NMY6</accession>
<dbReference type="HOGENOM" id="CLU_3010002_0_0_9"/>
<dbReference type="AlphaFoldDB" id="H6NMY6"/>
<name>H6NMY6_9BACL</name>
<keyword evidence="2" id="KW-1185">Reference proteome</keyword>
<sequence>MYLLRGFFYIQRILMFSHRMINMEIYSIRGAPKSANVENSRLLVESYSRDKEEEKQ</sequence>
<evidence type="ECO:0000313" key="2">
    <source>
        <dbReference type="Proteomes" id="UP000007523"/>
    </source>
</evidence>
<protein>
    <submittedName>
        <fullName evidence="1">Uncharacterized protein</fullName>
    </submittedName>
</protein>
<dbReference type="Proteomes" id="UP000007523">
    <property type="component" value="Chromosome"/>
</dbReference>
<proteinExistence type="predicted"/>
<dbReference type="STRING" id="1116391.PM3016_4254"/>
<dbReference type="KEGG" id="pmq:PM3016_4254"/>